<dbReference type="OrthoDB" id="277390at2"/>
<dbReference type="AlphaFoldDB" id="A0A2S5TFB8"/>
<accession>A0A2S5TFB8</accession>
<keyword evidence="2" id="KW-1185">Reference proteome</keyword>
<reference evidence="1 2" key="1">
    <citation type="submission" date="2018-02" db="EMBL/GenBank/DDBJ databases">
        <title>Genome sequencing of Solimonas sp. HR-BB.</title>
        <authorList>
            <person name="Lee Y."/>
            <person name="Jeon C.O."/>
        </authorList>
    </citation>
    <scope>NUCLEOTIDE SEQUENCE [LARGE SCALE GENOMIC DNA]</scope>
    <source>
        <strain evidence="1 2">HR-BB</strain>
    </source>
</reference>
<dbReference type="InterPro" id="IPR009858">
    <property type="entry name" value="DUF1415"/>
</dbReference>
<comment type="caution">
    <text evidence="1">The sequence shown here is derived from an EMBL/GenBank/DDBJ whole genome shotgun (WGS) entry which is preliminary data.</text>
</comment>
<proteinExistence type="predicted"/>
<evidence type="ECO:0000313" key="2">
    <source>
        <dbReference type="Proteomes" id="UP000238220"/>
    </source>
</evidence>
<name>A0A2S5TFB8_9GAMM</name>
<dbReference type="Proteomes" id="UP000238220">
    <property type="component" value="Unassembled WGS sequence"/>
</dbReference>
<dbReference type="EMBL" id="PSNW01000006">
    <property type="protein sequence ID" value="PPE73674.1"/>
    <property type="molecule type" value="Genomic_DNA"/>
</dbReference>
<evidence type="ECO:0000313" key="1">
    <source>
        <dbReference type="EMBL" id="PPE73674.1"/>
    </source>
</evidence>
<sequence length="177" mass="20061">MNEIESAVRQWLDRVVIGLNLCPFAARPVRAGQLRVFVSAATTELDLLTDLQLELARLDETPPEQLETTLVVAPQMLADFLDYNDFLDRADELLQSFEWDGTYQVASFHPQYQFAGTGPDDPENLSNRSPYPMLHLLREDSVEAAVDAHPDIDGIPEANIRRLRELTPEQRKELFGP</sequence>
<gene>
    <name evidence="1" type="ORF">C3942_12835</name>
</gene>
<dbReference type="RefSeq" id="WP_104230735.1">
    <property type="nucleotide sequence ID" value="NZ_PSNW01000006.1"/>
</dbReference>
<protein>
    <submittedName>
        <fullName evidence="1">DUF1415 domain-containing protein</fullName>
    </submittedName>
</protein>
<dbReference type="Pfam" id="PF07209">
    <property type="entry name" value="DUF1415"/>
    <property type="match status" value="1"/>
</dbReference>
<organism evidence="1 2">
    <name type="scientific">Solimonas fluminis</name>
    <dbReference type="NCBI Taxonomy" id="2086571"/>
    <lineage>
        <taxon>Bacteria</taxon>
        <taxon>Pseudomonadati</taxon>
        <taxon>Pseudomonadota</taxon>
        <taxon>Gammaproteobacteria</taxon>
        <taxon>Nevskiales</taxon>
        <taxon>Nevskiaceae</taxon>
        <taxon>Solimonas</taxon>
    </lineage>
</organism>